<reference evidence="2 3" key="1">
    <citation type="journal article" date="2020" name="Phytopathology">
        <title>A high-quality genome resource of Botrytis fragariae, a new and rapidly spreading fungal pathogen causing strawberry gray mold in the U.S.A.</title>
        <authorList>
            <person name="Wu Y."/>
            <person name="Saski C.A."/>
            <person name="Schnabel G."/>
            <person name="Xiao S."/>
            <person name="Hu M."/>
        </authorList>
    </citation>
    <scope>NUCLEOTIDE SEQUENCE [LARGE SCALE GENOMIC DNA]</scope>
    <source>
        <strain evidence="2 3">BVB16</strain>
    </source>
</reference>
<gene>
    <name evidence="2" type="ORF">Bfra_011990</name>
</gene>
<dbReference type="RefSeq" id="XP_037187972.1">
    <property type="nucleotide sequence ID" value="XM_037342314.1"/>
</dbReference>
<keyword evidence="3" id="KW-1185">Reference proteome</keyword>
<feature type="compositionally biased region" description="Low complexity" evidence="1">
    <location>
        <begin position="354"/>
        <end position="366"/>
    </location>
</feature>
<dbReference type="EMBL" id="JABFCT010000019">
    <property type="protein sequence ID" value="KAF5869023.1"/>
    <property type="molecule type" value="Genomic_DNA"/>
</dbReference>
<feature type="compositionally biased region" description="Polar residues" evidence="1">
    <location>
        <begin position="22"/>
        <end position="43"/>
    </location>
</feature>
<evidence type="ECO:0000256" key="1">
    <source>
        <dbReference type="SAM" id="MobiDB-lite"/>
    </source>
</evidence>
<sequence length="717" mass="79188">MLLDIIPYVMDIITVVHPNPSSPTGSRNPLLPRTTSSQQTPANNIRRKGSFIRAIPDSSEESPLSSDNSIFEAFLFSNSNSEDSVHKSDTLTRFKQAACEVSPSNDENMKQTSISIQPETTTTTEFLYGHDTITEQKSYGTMRSVTRTKSADDISTIRSVARTKSADGISTSPLLGHRDSFTIAKNRPRNKQSFSLDDIWCIKDSYHEACAMIDQAARRRLSIHEVYAKPKEPLLAPPERPDTPPGCPSWTEAQRPGPRQHLVPHHTRLQRLLRMPSSGLTLSSTPARSFFTGRVVSAPGLTRLPPRFRAPRSVYSAIDTHPFSSAPVHKIDSEPPIEATRPIVAPILSHHPRTSSLPSAAPPTSTNLTAKGKGKAKSKFVRFTPSATARDSEILNLQHAIEATSSTALHPLVDHNSNVHSVPIKIPRCPHRKGRRQAMNEVNQRFNSPAETYQVPRSNQYLPLPSVATLPKLQMPSIRGLRSMGDSAISLHASTYSGERHPTLIDTNHGISRDNDAIRRVSLSPSLISDSNAEFPNTSRDDVDLGIIDLEHESRSSVHTRSPGTPLTSRSASANTSANTSGYFMTGALHIPYVERGEQQALNVPILTGARMMNVWSPGLRMVRDGYGTGISERNFASAARVEEKKDVDEGLCWKCKIIGAKRKVEDWLDRGSDWVCFVCCGRWEEGLEEERREVADQREAERRRRIVLGGVPGVGI</sequence>
<dbReference type="GeneID" id="59266006"/>
<feature type="compositionally biased region" description="Polar residues" evidence="1">
    <location>
        <begin position="557"/>
        <end position="567"/>
    </location>
</feature>
<feature type="region of interest" description="Disordered" evidence="1">
    <location>
        <begin position="554"/>
        <end position="576"/>
    </location>
</feature>
<accession>A0A8H6AKL0</accession>
<feature type="region of interest" description="Disordered" evidence="1">
    <location>
        <begin position="233"/>
        <end position="261"/>
    </location>
</feature>
<proteinExistence type="predicted"/>
<name>A0A8H6AKL0_9HELO</name>
<dbReference type="Proteomes" id="UP000531561">
    <property type="component" value="Unassembled WGS sequence"/>
</dbReference>
<protein>
    <submittedName>
        <fullName evidence="2">Uncharacterized protein</fullName>
    </submittedName>
</protein>
<dbReference type="OrthoDB" id="4157036at2759"/>
<feature type="region of interest" description="Disordered" evidence="1">
    <location>
        <begin position="351"/>
        <end position="377"/>
    </location>
</feature>
<organism evidence="2 3">
    <name type="scientific">Botrytis fragariae</name>
    <dbReference type="NCBI Taxonomy" id="1964551"/>
    <lineage>
        <taxon>Eukaryota</taxon>
        <taxon>Fungi</taxon>
        <taxon>Dikarya</taxon>
        <taxon>Ascomycota</taxon>
        <taxon>Pezizomycotina</taxon>
        <taxon>Leotiomycetes</taxon>
        <taxon>Helotiales</taxon>
        <taxon>Sclerotiniaceae</taxon>
        <taxon>Botrytis</taxon>
    </lineage>
</organism>
<dbReference type="AlphaFoldDB" id="A0A8H6AKL0"/>
<evidence type="ECO:0000313" key="2">
    <source>
        <dbReference type="EMBL" id="KAF5869023.1"/>
    </source>
</evidence>
<feature type="compositionally biased region" description="Pro residues" evidence="1">
    <location>
        <begin position="235"/>
        <end position="247"/>
    </location>
</feature>
<feature type="region of interest" description="Disordered" evidence="1">
    <location>
        <begin position="17"/>
        <end position="48"/>
    </location>
</feature>
<comment type="caution">
    <text evidence="2">The sequence shown here is derived from an EMBL/GenBank/DDBJ whole genome shotgun (WGS) entry which is preliminary data.</text>
</comment>
<evidence type="ECO:0000313" key="3">
    <source>
        <dbReference type="Proteomes" id="UP000531561"/>
    </source>
</evidence>